<dbReference type="PROSITE" id="PS52029">
    <property type="entry name" value="LD_TPASE"/>
    <property type="match status" value="1"/>
</dbReference>
<dbReference type="InterPro" id="IPR050979">
    <property type="entry name" value="LD-transpeptidase"/>
</dbReference>
<dbReference type="GO" id="GO:0018104">
    <property type="term" value="P:peptidoglycan-protein cross-linking"/>
    <property type="evidence" value="ECO:0007669"/>
    <property type="project" value="TreeGrafter"/>
</dbReference>
<proteinExistence type="inferred from homology"/>
<dbReference type="GO" id="GO:0016757">
    <property type="term" value="F:glycosyltransferase activity"/>
    <property type="evidence" value="ECO:0007669"/>
    <property type="project" value="UniProtKB-KW"/>
</dbReference>
<dbReference type="UniPathway" id="UPA00219"/>
<evidence type="ECO:0000256" key="1">
    <source>
        <dbReference type="ARBA" id="ARBA00004752"/>
    </source>
</evidence>
<dbReference type="PANTHER" id="PTHR30582">
    <property type="entry name" value="L,D-TRANSPEPTIDASE"/>
    <property type="match status" value="1"/>
</dbReference>
<keyword evidence="8 9" id="KW-0961">Cell wall biogenesis/degradation</keyword>
<keyword evidence="4" id="KW-0808">Transferase</keyword>
<dbReference type="InterPro" id="IPR018392">
    <property type="entry name" value="LysM"/>
</dbReference>
<dbReference type="GO" id="GO:0005576">
    <property type="term" value="C:extracellular region"/>
    <property type="evidence" value="ECO:0007669"/>
    <property type="project" value="TreeGrafter"/>
</dbReference>
<evidence type="ECO:0000256" key="8">
    <source>
        <dbReference type="ARBA" id="ARBA00023316"/>
    </source>
</evidence>
<keyword evidence="7 9" id="KW-0573">Peptidoglycan synthesis</keyword>
<sequence length="366" mass="40469">MEHCSTFLPLTGSMANMHAFSASRLWFLLSVATVLLIGAVSVHADDDWPRGHYPLPEEGDLIGEDYTVEARADETLLDIARRHNVGYEEIRRANPEVSVWMPGEGTEVVIPAQRLLPPVPREGIVINVAELRLYYYPEVEEDEIPRVETYPIGIGREGFDTPLGKTETTMRIENPAWYPPESVREEAEARGEEAPRVVPPGPDNPLGDHAILLGFDGYLIHGTNRPDGIGMRASRGCIRMFPEDIESMFEQIPVGTQVNIIDQPIKAGWYEGTPYVQAYEPLAEQDEGMALLLEALTLLGQSAGGEAMAALDYEQLRSVVDAPDGQVVAIRPAPEPEPEPEPQPQEPGGLYEYLGLKRGFFDALKT</sequence>
<comment type="pathway">
    <text evidence="1 9">Cell wall biogenesis; peptidoglycan biosynthesis.</text>
</comment>
<dbReference type="CDD" id="cd00118">
    <property type="entry name" value="LysM"/>
    <property type="match status" value="1"/>
</dbReference>
<dbReference type="STRING" id="376427.SAMN04487954_10136"/>
<protein>
    <submittedName>
        <fullName evidence="12">L,D-transpeptidase ErfK/SrfK</fullName>
    </submittedName>
</protein>
<dbReference type="AlphaFoldDB" id="A0A1G8MKE7"/>
<gene>
    <name evidence="12" type="ORF">SAMN04487954_10136</name>
</gene>
<dbReference type="Pfam" id="PF03734">
    <property type="entry name" value="YkuD"/>
    <property type="match status" value="1"/>
</dbReference>
<dbReference type="InterPro" id="IPR038063">
    <property type="entry name" value="Transpep_catalytic_dom"/>
</dbReference>
<dbReference type="SUPFAM" id="SSF141523">
    <property type="entry name" value="L,D-transpeptidase catalytic domain-like"/>
    <property type="match status" value="1"/>
</dbReference>
<keyword evidence="3" id="KW-0328">Glycosyltransferase</keyword>
<dbReference type="Proteomes" id="UP000198525">
    <property type="component" value="Unassembled WGS sequence"/>
</dbReference>
<dbReference type="GO" id="GO:0071972">
    <property type="term" value="F:peptidoglycan L,D-transpeptidase activity"/>
    <property type="evidence" value="ECO:0007669"/>
    <property type="project" value="TreeGrafter"/>
</dbReference>
<dbReference type="GO" id="GO:0071555">
    <property type="term" value="P:cell wall organization"/>
    <property type="evidence" value="ECO:0007669"/>
    <property type="project" value="UniProtKB-UniRule"/>
</dbReference>
<feature type="domain" description="L,D-TPase catalytic" evidence="11">
    <location>
        <begin position="122"/>
        <end position="261"/>
    </location>
</feature>
<evidence type="ECO:0000256" key="3">
    <source>
        <dbReference type="ARBA" id="ARBA00022676"/>
    </source>
</evidence>
<dbReference type="EMBL" id="FNES01000001">
    <property type="protein sequence ID" value="SDI68501.1"/>
    <property type="molecule type" value="Genomic_DNA"/>
</dbReference>
<evidence type="ECO:0000259" key="11">
    <source>
        <dbReference type="PROSITE" id="PS52029"/>
    </source>
</evidence>
<evidence type="ECO:0000256" key="9">
    <source>
        <dbReference type="PROSITE-ProRule" id="PRU01373"/>
    </source>
</evidence>
<dbReference type="Gene3D" id="2.40.440.10">
    <property type="entry name" value="L,D-transpeptidase catalytic domain-like"/>
    <property type="match status" value="1"/>
</dbReference>
<dbReference type="Gene3D" id="3.10.350.10">
    <property type="entry name" value="LysM domain"/>
    <property type="match status" value="1"/>
</dbReference>
<evidence type="ECO:0000256" key="7">
    <source>
        <dbReference type="ARBA" id="ARBA00022984"/>
    </source>
</evidence>
<evidence type="ECO:0000256" key="10">
    <source>
        <dbReference type="SAM" id="MobiDB-lite"/>
    </source>
</evidence>
<evidence type="ECO:0000313" key="13">
    <source>
        <dbReference type="Proteomes" id="UP000198525"/>
    </source>
</evidence>
<feature type="active site" description="Nucleophile" evidence="9">
    <location>
        <position position="237"/>
    </location>
</feature>
<accession>A0A1G8MKE7</accession>
<evidence type="ECO:0000313" key="12">
    <source>
        <dbReference type="EMBL" id="SDI68501.1"/>
    </source>
</evidence>
<dbReference type="InterPro" id="IPR005490">
    <property type="entry name" value="LD_TPept_cat_dom"/>
</dbReference>
<feature type="active site" description="Proton donor/acceptor" evidence="9">
    <location>
        <position position="221"/>
    </location>
</feature>
<dbReference type="CDD" id="cd16913">
    <property type="entry name" value="YkuD_like"/>
    <property type="match status" value="1"/>
</dbReference>
<evidence type="ECO:0000256" key="2">
    <source>
        <dbReference type="ARBA" id="ARBA00005992"/>
    </source>
</evidence>
<evidence type="ECO:0000256" key="6">
    <source>
        <dbReference type="ARBA" id="ARBA00022960"/>
    </source>
</evidence>
<feature type="region of interest" description="Disordered" evidence="10">
    <location>
        <begin position="330"/>
        <end position="350"/>
    </location>
</feature>
<keyword evidence="5" id="KW-0378">Hydrolase</keyword>
<dbReference type="PANTHER" id="PTHR30582:SF24">
    <property type="entry name" value="L,D-TRANSPEPTIDASE ERFK_SRFK-RELATED"/>
    <property type="match status" value="1"/>
</dbReference>
<organism evidence="12 13">
    <name type="scientific">Billgrantia gudaonensis</name>
    <dbReference type="NCBI Taxonomy" id="376427"/>
    <lineage>
        <taxon>Bacteria</taxon>
        <taxon>Pseudomonadati</taxon>
        <taxon>Pseudomonadota</taxon>
        <taxon>Gammaproteobacteria</taxon>
        <taxon>Oceanospirillales</taxon>
        <taxon>Halomonadaceae</taxon>
        <taxon>Billgrantia</taxon>
    </lineage>
</organism>
<dbReference type="InterPro" id="IPR036779">
    <property type="entry name" value="LysM_dom_sf"/>
</dbReference>
<name>A0A1G8MKE7_9GAMM</name>
<reference evidence="12 13" key="1">
    <citation type="submission" date="2016-10" db="EMBL/GenBank/DDBJ databases">
        <authorList>
            <person name="de Groot N.N."/>
        </authorList>
    </citation>
    <scope>NUCLEOTIDE SEQUENCE [LARGE SCALE GENOMIC DNA]</scope>
    <source>
        <strain evidence="12 13">CGMCC 1.6133</strain>
    </source>
</reference>
<dbReference type="GO" id="GO:0008360">
    <property type="term" value="P:regulation of cell shape"/>
    <property type="evidence" value="ECO:0007669"/>
    <property type="project" value="UniProtKB-UniRule"/>
</dbReference>
<comment type="similarity">
    <text evidence="2">Belongs to the YkuD family.</text>
</comment>
<evidence type="ECO:0000256" key="4">
    <source>
        <dbReference type="ARBA" id="ARBA00022679"/>
    </source>
</evidence>
<keyword evidence="13" id="KW-1185">Reference proteome</keyword>
<evidence type="ECO:0000256" key="5">
    <source>
        <dbReference type="ARBA" id="ARBA00022801"/>
    </source>
</evidence>
<keyword evidence="6 9" id="KW-0133">Cell shape</keyword>